<evidence type="ECO:0000256" key="1">
    <source>
        <dbReference type="SAM" id="MobiDB-lite"/>
    </source>
</evidence>
<accession>A0A392U229</accession>
<proteinExistence type="predicted"/>
<dbReference type="EMBL" id="LXQA010709872">
    <property type="protein sequence ID" value="MCI67138.1"/>
    <property type="molecule type" value="Genomic_DNA"/>
</dbReference>
<protein>
    <submittedName>
        <fullName evidence="2">Uncharacterized protein</fullName>
    </submittedName>
</protein>
<dbReference type="AlphaFoldDB" id="A0A392U229"/>
<feature type="compositionally biased region" description="Acidic residues" evidence="1">
    <location>
        <begin position="52"/>
        <end position="63"/>
    </location>
</feature>
<keyword evidence="3" id="KW-1185">Reference proteome</keyword>
<evidence type="ECO:0000313" key="2">
    <source>
        <dbReference type="EMBL" id="MCI67138.1"/>
    </source>
</evidence>
<reference evidence="2 3" key="1">
    <citation type="journal article" date="2018" name="Front. Plant Sci.">
        <title>Red Clover (Trifolium pratense) and Zigzag Clover (T. medium) - A Picture of Genomic Similarities and Differences.</title>
        <authorList>
            <person name="Dluhosova J."/>
            <person name="Istvanek J."/>
            <person name="Nedelnik J."/>
            <person name="Repkova J."/>
        </authorList>
    </citation>
    <scope>NUCLEOTIDE SEQUENCE [LARGE SCALE GENOMIC DNA]</scope>
    <source>
        <strain evidence="3">cv. 10/8</strain>
        <tissue evidence="2">Leaf</tissue>
    </source>
</reference>
<sequence length="72" mass="8250">SLPKATKDGVLAELMEVSKALSETIRVSTKRKIHVDNLIKFMTQEAGKREEEVGDEEGNPEDEANWRRTWHN</sequence>
<name>A0A392U229_9FABA</name>
<evidence type="ECO:0000313" key="3">
    <source>
        <dbReference type="Proteomes" id="UP000265520"/>
    </source>
</evidence>
<dbReference type="Proteomes" id="UP000265520">
    <property type="component" value="Unassembled WGS sequence"/>
</dbReference>
<feature type="non-terminal residue" evidence="2">
    <location>
        <position position="1"/>
    </location>
</feature>
<comment type="caution">
    <text evidence="2">The sequence shown here is derived from an EMBL/GenBank/DDBJ whole genome shotgun (WGS) entry which is preliminary data.</text>
</comment>
<organism evidence="2 3">
    <name type="scientific">Trifolium medium</name>
    <dbReference type="NCBI Taxonomy" id="97028"/>
    <lineage>
        <taxon>Eukaryota</taxon>
        <taxon>Viridiplantae</taxon>
        <taxon>Streptophyta</taxon>
        <taxon>Embryophyta</taxon>
        <taxon>Tracheophyta</taxon>
        <taxon>Spermatophyta</taxon>
        <taxon>Magnoliopsida</taxon>
        <taxon>eudicotyledons</taxon>
        <taxon>Gunneridae</taxon>
        <taxon>Pentapetalae</taxon>
        <taxon>rosids</taxon>
        <taxon>fabids</taxon>
        <taxon>Fabales</taxon>
        <taxon>Fabaceae</taxon>
        <taxon>Papilionoideae</taxon>
        <taxon>50 kb inversion clade</taxon>
        <taxon>NPAAA clade</taxon>
        <taxon>Hologalegina</taxon>
        <taxon>IRL clade</taxon>
        <taxon>Trifolieae</taxon>
        <taxon>Trifolium</taxon>
    </lineage>
</organism>
<feature type="region of interest" description="Disordered" evidence="1">
    <location>
        <begin position="44"/>
        <end position="72"/>
    </location>
</feature>